<reference evidence="2 3" key="1">
    <citation type="submission" date="2023-11" db="EMBL/GenBank/DDBJ databases">
        <title>Peredibacter starrii A3.12.</title>
        <authorList>
            <person name="Mitchell R.J."/>
        </authorList>
    </citation>
    <scope>NUCLEOTIDE SEQUENCE [LARGE SCALE GENOMIC DNA]</scope>
    <source>
        <strain evidence="2 3">A3.12</strain>
    </source>
</reference>
<feature type="signal peptide" evidence="1">
    <location>
        <begin position="1"/>
        <end position="18"/>
    </location>
</feature>
<proteinExistence type="predicted"/>
<dbReference type="RefSeq" id="WP_321390204.1">
    <property type="nucleotide sequence ID" value="NZ_CP139487.1"/>
</dbReference>
<name>A0AAX4HJQ2_9BACT</name>
<dbReference type="KEGG" id="psti:SOO65_12250"/>
<keyword evidence="3" id="KW-1185">Reference proteome</keyword>
<dbReference type="Proteomes" id="UP001324634">
    <property type="component" value="Chromosome"/>
</dbReference>
<feature type="chain" id="PRO_5043478132" evidence="1">
    <location>
        <begin position="19"/>
        <end position="147"/>
    </location>
</feature>
<sequence length="147" mass="16112">MKLLLTFAALVFSLSSFASERAFISYAGMESWGRSFYACTYAESQTIKHLKTLGATNIDVTCSGGIDIWMQGPVRIVAEFDVPAPTGRDEARRMTITGNRRNPSCGLNVAIFKAILPKFSKTISVTSADDACLSRTSNYSYDLLVDM</sequence>
<evidence type="ECO:0000256" key="1">
    <source>
        <dbReference type="SAM" id="SignalP"/>
    </source>
</evidence>
<protein>
    <submittedName>
        <fullName evidence="2">Uncharacterized protein</fullName>
    </submittedName>
</protein>
<accession>A0AAX4HJQ2</accession>
<gene>
    <name evidence="2" type="ORF">SOO65_12250</name>
</gene>
<organism evidence="2 3">
    <name type="scientific">Peredibacter starrii</name>
    <dbReference type="NCBI Taxonomy" id="28202"/>
    <lineage>
        <taxon>Bacteria</taxon>
        <taxon>Pseudomonadati</taxon>
        <taxon>Bdellovibrionota</taxon>
        <taxon>Bacteriovoracia</taxon>
        <taxon>Bacteriovoracales</taxon>
        <taxon>Bacteriovoracaceae</taxon>
        <taxon>Peredibacter</taxon>
    </lineage>
</organism>
<dbReference type="AlphaFoldDB" id="A0AAX4HJQ2"/>
<evidence type="ECO:0000313" key="2">
    <source>
        <dbReference type="EMBL" id="WPU63460.1"/>
    </source>
</evidence>
<evidence type="ECO:0000313" key="3">
    <source>
        <dbReference type="Proteomes" id="UP001324634"/>
    </source>
</evidence>
<keyword evidence="1" id="KW-0732">Signal</keyword>
<dbReference type="EMBL" id="CP139487">
    <property type="protein sequence ID" value="WPU63460.1"/>
    <property type="molecule type" value="Genomic_DNA"/>
</dbReference>